<keyword evidence="9" id="KW-0812">Transmembrane</keyword>
<evidence type="ECO:0000256" key="2">
    <source>
        <dbReference type="ARBA" id="ARBA00012438"/>
    </source>
</evidence>
<dbReference type="InterPro" id="IPR005467">
    <property type="entry name" value="His_kinase_dom"/>
</dbReference>
<reference evidence="12 13" key="1">
    <citation type="submission" date="2018-04" db="EMBL/GenBank/DDBJ databases">
        <title>Genomic Encyclopedia of Archaeal and Bacterial Type Strains, Phase II (KMG-II): from individual species to whole genera.</title>
        <authorList>
            <person name="Goeker M."/>
        </authorList>
    </citation>
    <scope>NUCLEOTIDE SEQUENCE [LARGE SCALE GENOMIC DNA]</scope>
    <source>
        <strain evidence="12 13">DSM 28823</strain>
    </source>
</reference>
<dbReference type="InterPro" id="IPR004358">
    <property type="entry name" value="Sig_transdc_His_kin-like_C"/>
</dbReference>
<evidence type="ECO:0000256" key="9">
    <source>
        <dbReference type="SAM" id="Phobius"/>
    </source>
</evidence>
<dbReference type="SMART" id="SM00028">
    <property type="entry name" value="TPR"/>
    <property type="match status" value="5"/>
</dbReference>
<dbReference type="InterPro" id="IPR036890">
    <property type="entry name" value="HATPase_C_sf"/>
</dbReference>
<evidence type="ECO:0000256" key="1">
    <source>
        <dbReference type="ARBA" id="ARBA00000085"/>
    </source>
</evidence>
<keyword evidence="13" id="KW-1185">Reference proteome</keyword>
<evidence type="ECO:0000256" key="7">
    <source>
        <dbReference type="PROSITE-ProRule" id="PRU00339"/>
    </source>
</evidence>
<dbReference type="OrthoDB" id="1116352at2"/>
<feature type="coiled-coil region" evidence="8">
    <location>
        <begin position="360"/>
        <end position="403"/>
    </location>
</feature>
<keyword evidence="7" id="KW-0802">TPR repeat</keyword>
<evidence type="ECO:0000256" key="4">
    <source>
        <dbReference type="ARBA" id="ARBA00022679"/>
    </source>
</evidence>
<dbReference type="SUPFAM" id="SSF48452">
    <property type="entry name" value="TPR-like"/>
    <property type="match status" value="2"/>
</dbReference>
<dbReference type="InterPro" id="IPR003661">
    <property type="entry name" value="HisK_dim/P_dom"/>
</dbReference>
<feature type="signal peptide" evidence="10">
    <location>
        <begin position="1"/>
        <end position="29"/>
    </location>
</feature>
<dbReference type="Gene3D" id="1.25.40.10">
    <property type="entry name" value="Tetratricopeptide repeat domain"/>
    <property type="match status" value="2"/>
</dbReference>
<accession>A0A2T5BYQ5</accession>
<evidence type="ECO:0000256" key="6">
    <source>
        <dbReference type="ARBA" id="ARBA00023012"/>
    </source>
</evidence>
<dbReference type="EMBL" id="QAAD01000018">
    <property type="protein sequence ID" value="PTN07377.1"/>
    <property type="molecule type" value="Genomic_DNA"/>
</dbReference>
<evidence type="ECO:0000313" key="12">
    <source>
        <dbReference type="EMBL" id="PTN07377.1"/>
    </source>
</evidence>
<dbReference type="Pfam" id="PF02518">
    <property type="entry name" value="HATPase_c"/>
    <property type="match status" value="1"/>
</dbReference>
<dbReference type="InterPro" id="IPR019734">
    <property type="entry name" value="TPR_rpt"/>
</dbReference>
<keyword evidence="4" id="KW-0808">Transferase</keyword>
<feature type="transmembrane region" description="Helical" evidence="9">
    <location>
        <begin position="406"/>
        <end position="426"/>
    </location>
</feature>
<gene>
    <name evidence="12" type="ORF">C8N47_11830</name>
</gene>
<dbReference type="InterPro" id="IPR050736">
    <property type="entry name" value="Sensor_HK_Regulatory"/>
</dbReference>
<feature type="chain" id="PRO_5015530568" description="histidine kinase" evidence="10">
    <location>
        <begin position="30"/>
        <end position="691"/>
    </location>
</feature>
<dbReference type="Pfam" id="PF13424">
    <property type="entry name" value="TPR_12"/>
    <property type="match status" value="2"/>
</dbReference>
<dbReference type="InterPro" id="IPR036097">
    <property type="entry name" value="HisK_dim/P_sf"/>
</dbReference>
<keyword evidence="3" id="KW-0597">Phosphoprotein</keyword>
<evidence type="ECO:0000256" key="10">
    <source>
        <dbReference type="SAM" id="SignalP"/>
    </source>
</evidence>
<keyword evidence="8" id="KW-0175">Coiled coil</keyword>
<dbReference type="EC" id="2.7.13.3" evidence="2"/>
<keyword evidence="10" id="KW-0732">Signal</keyword>
<dbReference type="GO" id="GO:0000155">
    <property type="term" value="F:phosphorelay sensor kinase activity"/>
    <property type="evidence" value="ECO:0007669"/>
    <property type="project" value="InterPro"/>
</dbReference>
<dbReference type="InterPro" id="IPR011990">
    <property type="entry name" value="TPR-like_helical_dom_sf"/>
</dbReference>
<dbReference type="InterPro" id="IPR003594">
    <property type="entry name" value="HATPase_dom"/>
</dbReference>
<dbReference type="Gene3D" id="3.30.565.10">
    <property type="entry name" value="Histidine kinase-like ATPase, C-terminal domain"/>
    <property type="match status" value="1"/>
</dbReference>
<keyword evidence="6" id="KW-0902">Two-component regulatory system</keyword>
<evidence type="ECO:0000313" key="13">
    <source>
        <dbReference type="Proteomes" id="UP000243525"/>
    </source>
</evidence>
<dbReference type="PRINTS" id="PR00344">
    <property type="entry name" value="BCTRLSENSOR"/>
</dbReference>
<sequence length="691" mass="79718">MYRNDINPGRRFRLTLIALLLLLSAPSMAEPSVRDSLTIESLLEHIREQSENSPDSALATIREQVQLYQQNGQQKARWELQLEESNIRRFLNQQDSANQLAATVLEQAQRSANRLMTAKAYLQLGINKVQIYKLDEAGDYVLKAQQLVQDDDPVLLRFRIANELAIIYKKLQKFDLALQYYDQIIANYFDELPAYNRYQTLLNKGNVYAMREKYDEAETLYSQASQQLENTSYTRQKALVLYNMGGINYRKQDYAKATSNIKQAMTFYQASGEKAQLERCLRVLGAIDYERGNYEQSIDYYQRALEAAQSTGNIKAIQDNYNNLYLVYADLAKSSRRADYQQLEIDYLTKYYELKDSLYQTETTNKIIELEKKYENEKKNHEIEKLSKENAQQENIILQQKAHSRFLILLSLFISCILLLFIYIYFVNRRKNKLISIQKKRLTNQRNIIASQNKNLQQSLDTQNRIFRIIGHDLRSPLISIFNFSEIIDFMTEEGQTEELKSVSKEISKMAGSVLDLTTNLLNWARTQAGDIRPFIQPVSVKEVVKQHHEIYQQLAEEQKLILDYPQMDEVSVLADQNMLNTIYRNILNNAIKFTPPGGRIAISCTANDGRAEIAIADTGMGMSKQQVQQLFDNNQKQAGKDAQGRKSTGLGLSFCKEFTEAMQGEIRVQSEQNKGTVFRLQLPIASEKPS</sequence>
<dbReference type="CDD" id="cd00082">
    <property type="entry name" value="HisKA"/>
    <property type="match status" value="1"/>
</dbReference>
<feature type="domain" description="Histidine kinase" evidence="11">
    <location>
        <begin position="469"/>
        <end position="687"/>
    </location>
</feature>
<evidence type="ECO:0000256" key="5">
    <source>
        <dbReference type="ARBA" id="ARBA00022777"/>
    </source>
</evidence>
<comment type="caution">
    <text evidence="12">The sequence shown here is derived from an EMBL/GenBank/DDBJ whole genome shotgun (WGS) entry which is preliminary data.</text>
</comment>
<dbReference type="SUPFAM" id="SSF55874">
    <property type="entry name" value="ATPase domain of HSP90 chaperone/DNA topoisomerase II/histidine kinase"/>
    <property type="match status" value="1"/>
</dbReference>
<dbReference type="Proteomes" id="UP000243525">
    <property type="component" value="Unassembled WGS sequence"/>
</dbReference>
<keyword evidence="9" id="KW-0472">Membrane</keyword>
<name>A0A2T5BYQ5_9BACT</name>
<dbReference type="PANTHER" id="PTHR43711:SF1">
    <property type="entry name" value="HISTIDINE KINASE 1"/>
    <property type="match status" value="1"/>
</dbReference>
<dbReference type="Gene3D" id="1.10.287.130">
    <property type="match status" value="1"/>
</dbReference>
<dbReference type="PROSITE" id="PS50109">
    <property type="entry name" value="HIS_KIN"/>
    <property type="match status" value="1"/>
</dbReference>
<protein>
    <recommendedName>
        <fullName evidence="2">histidine kinase</fullName>
        <ecNumber evidence="2">2.7.13.3</ecNumber>
    </recommendedName>
</protein>
<dbReference type="PROSITE" id="PS50005">
    <property type="entry name" value="TPR"/>
    <property type="match status" value="1"/>
</dbReference>
<comment type="catalytic activity">
    <reaction evidence="1">
        <text>ATP + protein L-histidine = ADP + protein N-phospho-L-histidine.</text>
        <dbReference type="EC" id="2.7.13.3"/>
    </reaction>
</comment>
<keyword evidence="5" id="KW-0418">Kinase</keyword>
<dbReference type="SMART" id="SM00387">
    <property type="entry name" value="HATPase_c"/>
    <property type="match status" value="1"/>
</dbReference>
<dbReference type="PANTHER" id="PTHR43711">
    <property type="entry name" value="TWO-COMPONENT HISTIDINE KINASE"/>
    <property type="match status" value="1"/>
</dbReference>
<dbReference type="FunFam" id="3.30.565.10:FF:000006">
    <property type="entry name" value="Sensor histidine kinase WalK"/>
    <property type="match status" value="1"/>
</dbReference>
<evidence type="ECO:0000259" key="11">
    <source>
        <dbReference type="PROSITE" id="PS50109"/>
    </source>
</evidence>
<feature type="repeat" description="TPR" evidence="7">
    <location>
        <begin position="278"/>
        <end position="311"/>
    </location>
</feature>
<organism evidence="12 13">
    <name type="scientific">Mangrovibacterium marinum</name>
    <dbReference type="NCBI Taxonomy" id="1639118"/>
    <lineage>
        <taxon>Bacteria</taxon>
        <taxon>Pseudomonadati</taxon>
        <taxon>Bacteroidota</taxon>
        <taxon>Bacteroidia</taxon>
        <taxon>Marinilabiliales</taxon>
        <taxon>Prolixibacteraceae</taxon>
        <taxon>Mangrovibacterium</taxon>
    </lineage>
</organism>
<dbReference type="SUPFAM" id="SSF47384">
    <property type="entry name" value="Homodimeric domain of signal transducing histidine kinase"/>
    <property type="match status" value="1"/>
</dbReference>
<evidence type="ECO:0000256" key="8">
    <source>
        <dbReference type="SAM" id="Coils"/>
    </source>
</evidence>
<dbReference type="AlphaFoldDB" id="A0A2T5BYQ5"/>
<evidence type="ECO:0000256" key="3">
    <source>
        <dbReference type="ARBA" id="ARBA00022553"/>
    </source>
</evidence>
<keyword evidence="9" id="KW-1133">Transmembrane helix</keyword>
<proteinExistence type="predicted"/>